<dbReference type="RefSeq" id="WP_169699194.1">
    <property type="nucleotide sequence ID" value="NZ_LS974202.1"/>
</dbReference>
<dbReference type="PANTHER" id="PTHR46112:SF2">
    <property type="entry name" value="XAA-PRO AMINOPEPTIDASE P-RELATED"/>
    <property type="match status" value="1"/>
</dbReference>
<accession>A0A7Z7LF65</accession>
<dbReference type="Gene3D" id="3.90.230.10">
    <property type="entry name" value="Creatinase/methionine aminopeptidase superfamily"/>
    <property type="match status" value="1"/>
</dbReference>
<dbReference type="PANTHER" id="PTHR46112">
    <property type="entry name" value="AMINOPEPTIDASE"/>
    <property type="match status" value="1"/>
</dbReference>
<reference evidence="2 3" key="1">
    <citation type="submission" date="2017-01" db="EMBL/GenBank/DDBJ databases">
        <authorList>
            <person name="Erauso G."/>
        </authorList>
    </citation>
    <scope>NUCLEOTIDE SEQUENCE [LARGE SCALE GENOMIC DNA]</scope>
    <source>
        <strain evidence="2">MESINF1</strain>
    </source>
</reference>
<dbReference type="SUPFAM" id="SSF55920">
    <property type="entry name" value="Creatinase/aminopeptidase"/>
    <property type="match status" value="1"/>
</dbReference>
<dbReference type="InterPro" id="IPR000994">
    <property type="entry name" value="Pept_M24"/>
</dbReference>
<dbReference type="Proteomes" id="UP000250796">
    <property type="component" value="Chromosome MESINF"/>
</dbReference>
<dbReference type="EMBL" id="LS974202">
    <property type="protein sequence ID" value="SSC12988.1"/>
    <property type="molecule type" value="Genomic_DNA"/>
</dbReference>
<dbReference type="KEGG" id="minf:MESINF_1544"/>
<evidence type="ECO:0000259" key="1">
    <source>
        <dbReference type="Pfam" id="PF00557"/>
    </source>
</evidence>
<dbReference type="InterPro" id="IPR029149">
    <property type="entry name" value="Creatin/AminoP/Spt16_N"/>
</dbReference>
<dbReference type="InterPro" id="IPR036005">
    <property type="entry name" value="Creatinase/aminopeptidase-like"/>
</dbReference>
<keyword evidence="2" id="KW-0645">Protease</keyword>
<dbReference type="Gene3D" id="3.40.350.10">
    <property type="entry name" value="Creatinase/prolidase N-terminal domain"/>
    <property type="match status" value="1"/>
</dbReference>
<dbReference type="InterPro" id="IPR050659">
    <property type="entry name" value="Peptidase_M24B"/>
</dbReference>
<feature type="domain" description="Peptidase M24" evidence="1">
    <location>
        <begin position="149"/>
        <end position="331"/>
    </location>
</feature>
<organism evidence="2 3">
    <name type="scientific">Mesotoga infera</name>
    <dbReference type="NCBI Taxonomy" id="1236046"/>
    <lineage>
        <taxon>Bacteria</taxon>
        <taxon>Thermotogati</taxon>
        <taxon>Thermotogota</taxon>
        <taxon>Thermotogae</taxon>
        <taxon>Kosmotogales</taxon>
        <taxon>Kosmotogaceae</taxon>
        <taxon>Mesotoga</taxon>
    </lineage>
</organism>
<name>A0A7Z7LF65_9BACT</name>
<sequence>MLLELFKERVESVRSLFEENGADALLISKCNNFSWFTFGARSHITLNATEGEASILVTRNGVYLLINNIELQRLIDLELPREIQGELEIVEYDWFERISAEKRAIDSIVKGKVISDTGRYETGTVDLVSLRSVLSDYEVESYSDLGSECDEIFSDVVSLFTPKMTELEVQGIMYREMSNRDIEPVLTLAFSEESTLTYRHNLSRNTRLGRRGFVSICARRRGLIVSSSRSFMFEEVKGIREQHRRNCYVDSVAIASSRPGKKLSDVFEKIKDAYASQKAPGEWRFHHQGGLAGYSPREVVADPYTSVVLKSGNSLAWNPTIRGTKSEDTVVLLTGQNRIVSYPQSSRWPALIFEIEGHTVRRPDIVLLK</sequence>
<dbReference type="Pfam" id="PF00557">
    <property type="entry name" value="Peptidase_M24"/>
    <property type="match status" value="1"/>
</dbReference>
<keyword evidence="2" id="KW-0378">Hydrolase</keyword>
<dbReference type="GO" id="GO:0004177">
    <property type="term" value="F:aminopeptidase activity"/>
    <property type="evidence" value="ECO:0007669"/>
    <property type="project" value="UniProtKB-KW"/>
</dbReference>
<gene>
    <name evidence="2" type="ORF">MESINF_1544</name>
</gene>
<proteinExistence type="predicted"/>
<evidence type="ECO:0000313" key="2">
    <source>
        <dbReference type="EMBL" id="SSC12988.1"/>
    </source>
</evidence>
<keyword evidence="2" id="KW-0031">Aminopeptidase</keyword>
<dbReference type="SUPFAM" id="SSF53092">
    <property type="entry name" value="Creatinase/prolidase N-terminal domain"/>
    <property type="match status" value="1"/>
</dbReference>
<keyword evidence="3" id="KW-1185">Reference proteome</keyword>
<evidence type="ECO:0000313" key="3">
    <source>
        <dbReference type="Proteomes" id="UP000250796"/>
    </source>
</evidence>
<dbReference type="AlphaFoldDB" id="A0A7Z7LF65"/>
<protein>
    <submittedName>
        <fullName evidence="2">Xaa-Pro aminopeptidase</fullName>
    </submittedName>
</protein>